<evidence type="ECO:0000313" key="2">
    <source>
        <dbReference type="EMBL" id="GJS88402.1"/>
    </source>
</evidence>
<proteinExistence type="predicted"/>
<accession>A0ABQ4ZGS6</accession>
<organism evidence="2 3">
    <name type="scientific">Tanacetum coccineum</name>
    <dbReference type="NCBI Taxonomy" id="301880"/>
    <lineage>
        <taxon>Eukaryota</taxon>
        <taxon>Viridiplantae</taxon>
        <taxon>Streptophyta</taxon>
        <taxon>Embryophyta</taxon>
        <taxon>Tracheophyta</taxon>
        <taxon>Spermatophyta</taxon>
        <taxon>Magnoliopsida</taxon>
        <taxon>eudicotyledons</taxon>
        <taxon>Gunneridae</taxon>
        <taxon>Pentapetalae</taxon>
        <taxon>asterids</taxon>
        <taxon>campanulids</taxon>
        <taxon>Asterales</taxon>
        <taxon>Asteraceae</taxon>
        <taxon>Asteroideae</taxon>
        <taxon>Anthemideae</taxon>
        <taxon>Anthemidinae</taxon>
        <taxon>Tanacetum</taxon>
    </lineage>
</organism>
<reference evidence="2" key="1">
    <citation type="journal article" date="2022" name="Int. J. Mol. Sci.">
        <title>Draft Genome of Tanacetum Coccineum: Genomic Comparison of Closely Related Tanacetum-Family Plants.</title>
        <authorList>
            <person name="Yamashiro T."/>
            <person name="Shiraishi A."/>
            <person name="Nakayama K."/>
            <person name="Satake H."/>
        </authorList>
    </citation>
    <scope>NUCLEOTIDE SEQUENCE</scope>
</reference>
<dbReference type="Proteomes" id="UP001151760">
    <property type="component" value="Unassembled WGS sequence"/>
</dbReference>
<dbReference type="InterPro" id="IPR005162">
    <property type="entry name" value="Retrotrans_gag_dom"/>
</dbReference>
<keyword evidence="2" id="KW-0808">Transferase</keyword>
<keyword evidence="3" id="KW-1185">Reference proteome</keyword>
<gene>
    <name evidence="2" type="ORF">Tco_0771038</name>
</gene>
<dbReference type="PANTHER" id="PTHR33223:SF11">
    <property type="entry name" value="ELEMENT PROTEIN, PUTATIVE-RELATED"/>
    <property type="match status" value="1"/>
</dbReference>
<dbReference type="PANTHER" id="PTHR33223">
    <property type="entry name" value="CCHC-TYPE DOMAIN-CONTAINING PROTEIN"/>
    <property type="match status" value="1"/>
</dbReference>
<dbReference type="EMBL" id="BQNB010011270">
    <property type="protein sequence ID" value="GJS88402.1"/>
    <property type="molecule type" value="Genomic_DNA"/>
</dbReference>
<evidence type="ECO:0000259" key="1">
    <source>
        <dbReference type="Pfam" id="PF03732"/>
    </source>
</evidence>
<keyword evidence="2" id="KW-0548">Nucleotidyltransferase</keyword>
<evidence type="ECO:0000313" key="3">
    <source>
        <dbReference type="Proteomes" id="UP001151760"/>
    </source>
</evidence>
<dbReference type="Pfam" id="PF03732">
    <property type="entry name" value="Retrotrans_gag"/>
    <property type="match status" value="1"/>
</dbReference>
<sequence>MKKNIVSEDIINLNLFLFSLTHDAEIWFYRLKTHFINTWEEMISKFLSKYYPYSKALQLRKEILNFQQLLAESVFEAWERFKSCLRKCPDHIILLLDQFLTFYHGITMINQEQIMVATGGNLMRKTPQEAYDLIENMTQHHYQWDVEVLGKQTAYTSQSVQLQPGPGHPNTFHYTYFDESDEDEPSEAENLEIDSLREPPDTFLMGSKEIEFNSVEDIK</sequence>
<comment type="caution">
    <text evidence="2">The sequence shown here is derived from an EMBL/GenBank/DDBJ whole genome shotgun (WGS) entry which is preliminary data.</text>
</comment>
<feature type="domain" description="Retrotransposon gag" evidence="1">
    <location>
        <begin position="15"/>
        <end position="106"/>
    </location>
</feature>
<protein>
    <submittedName>
        <fullName evidence="2">Reverse transcriptase domain-containing protein</fullName>
    </submittedName>
</protein>
<reference evidence="2" key="2">
    <citation type="submission" date="2022-01" db="EMBL/GenBank/DDBJ databases">
        <authorList>
            <person name="Yamashiro T."/>
            <person name="Shiraishi A."/>
            <person name="Satake H."/>
            <person name="Nakayama K."/>
        </authorList>
    </citation>
    <scope>NUCLEOTIDE SEQUENCE</scope>
</reference>
<dbReference type="GO" id="GO:0003964">
    <property type="term" value="F:RNA-directed DNA polymerase activity"/>
    <property type="evidence" value="ECO:0007669"/>
    <property type="project" value="UniProtKB-KW"/>
</dbReference>
<name>A0ABQ4ZGS6_9ASTR</name>
<keyword evidence="2" id="KW-0695">RNA-directed DNA polymerase</keyword>